<organism evidence="2">
    <name type="scientific">mine drainage metagenome</name>
    <dbReference type="NCBI Taxonomy" id="410659"/>
    <lineage>
        <taxon>unclassified sequences</taxon>
        <taxon>metagenomes</taxon>
        <taxon>ecological metagenomes</taxon>
    </lineage>
</organism>
<keyword evidence="1" id="KW-0812">Transmembrane</keyword>
<gene>
    <name evidence="2" type="ORF">B1A_08156</name>
</gene>
<feature type="transmembrane region" description="Helical" evidence="1">
    <location>
        <begin position="12"/>
        <end position="37"/>
    </location>
</feature>
<evidence type="ECO:0000313" key="2">
    <source>
        <dbReference type="EMBL" id="EQD66406.1"/>
    </source>
</evidence>
<keyword evidence="1" id="KW-0472">Membrane</keyword>
<name>T1B0M9_9ZZZZ</name>
<sequence>MSPSSPRPAGIGHATLINALGTVIPGLVMVATVPLYIRSIGEARYGVLALLWLLLGYFGIFDLGFGRALTNRFAAFPPVPEFSANELSGPDWGSASVPGAWVAEFSMLWGLTFRIPFPWSAPCVRNVWLPCPGYWWPCLWSRFCPFYPGPSWVGKPSLP</sequence>
<reference evidence="2" key="2">
    <citation type="journal article" date="2014" name="ISME J.">
        <title>Microbial stratification in low pH oxic and suboxic macroscopic growths along an acid mine drainage.</title>
        <authorList>
            <person name="Mendez-Garcia C."/>
            <person name="Mesa V."/>
            <person name="Sprenger R.R."/>
            <person name="Richter M."/>
            <person name="Diez M.S."/>
            <person name="Solano J."/>
            <person name="Bargiela R."/>
            <person name="Golyshina O.V."/>
            <person name="Manteca A."/>
            <person name="Ramos J.L."/>
            <person name="Gallego J.R."/>
            <person name="Llorente I."/>
            <person name="Martins Dos Santos V.A."/>
            <person name="Jensen O.N."/>
            <person name="Pelaez A.I."/>
            <person name="Sanchez J."/>
            <person name="Ferrer M."/>
        </authorList>
    </citation>
    <scope>NUCLEOTIDE SEQUENCE</scope>
</reference>
<dbReference type="EMBL" id="AUZX01005838">
    <property type="protein sequence ID" value="EQD66406.1"/>
    <property type="molecule type" value="Genomic_DNA"/>
</dbReference>
<proteinExistence type="predicted"/>
<protein>
    <submittedName>
        <fullName evidence="2">Uncharacterized protein</fullName>
    </submittedName>
</protein>
<accession>T1B0M9</accession>
<dbReference type="AlphaFoldDB" id="T1B0M9"/>
<keyword evidence="1" id="KW-1133">Transmembrane helix</keyword>
<reference evidence="2" key="1">
    <citation type="submission" date="2013-08" db="EMBL/GenBank/DDBJ databases">
        <authorList>
            <person name="Mendez C."/>
            <person name="Richter M."/>
            <person name="Ferrer M."/>
            <person name="Sanchez J."/>
        </authorList>
    </citation>
    <scope>NUCLEOTIDE SEQUENCE</scope>
</reference>
<comment type="caution">
    <text evidence="2">The sequence shown here is derived from an EMBL/GenBank/DDBJ whole genome shotgun (WGS) entry which is preliminary data.</text>
</comment>
<feature type="transmembrane region" description="Helical" evidence="1">
    <location>
        <begin position="43"/>
        <end position="65"/>
    </location>
</feature>
<evidence type="ECO:0000256" key="1">
    <source>
        <dbReference type="SAM" id="Phobius"/>
    </source>
</evidence>